<feature type="region of interest" description="Disordered" evidence="1">
    <location>
        <begin position="80"/>
        <end position="101"/>
    </location>
</feature>
<protein>
    <recommendedName>
        <fullName evidence="3">F-box domain-containing protein</fullName>
    </recommendedName>
</protein>
<dbReference type="SUPFAM" id="SSF81383">
    <property type="entry name" value="F-box domain"/>
    <property type="match status" value="1"/>
</dbReference>
<organism evidence="2">
    <name type="scientific">Petromyces alliaceus</name>
    <name type="common">Aspergillus alliaceus</name>
    <dbReference type="NCBI Taxonomy" id="209559"/>
    <lineage>
        <taxon>Eukaryota</taxon>
        <taxon>Fungi</taxon>
        <taxon>Dikarya</taxon>
        <taxon>Ascomycota</taxon>
        <taxon>Pezizomycotina</taxon>
        <taxon>Eurotiomycetes</taxon>
        <taxon>Eurotiomycetidae</taxon>
        <taxon>Eurotiales</taxon>
        <taxon>Aspergillaceae</taxon>
        <taxon>Aspergillus</taxon>
        <taxon>Aspergillus subgen. Circumdati</taxon>
    </lineage>
</organism>
<evidence type="ECO:0000256" key="1">
    <source>
        <dbReference type="SAM" id="MobiDB-lite"/>
    </source>
</evidence>
<sequence length="293" mass="33369">MKTSERTALSSPEILEAILLELDMRTLLTSAQLTCKGWRALIIHSPSLQQALFFRPVKQDAEKRYNPLLAETFPSFFPTRHATHHNADSATPTSSRSSIRVPGEAPSLLRLEISKNPEKRGAYLHVNASWRRMLIQQPPVRGLAHISVTSGQIGYGYSRYILHGKDLPGDEADANYAGIRMNIFYDLILKQPISESRIYWWGNVPPNVMDHRADGIRDMFKNTVAKSDVILYTTSVFQCVQGIQRPPHPEEEMMRQIAFPVRDWGAKLSFHNATKLLPPDLEGHARYTELRRR</sequence>
<feature type="compositionally biased region" description="Polar residues" evidence="1">
    <location>
        <begin position="88"/>
        <end position="98"/>
    </location>
</feature>
<dbReference type="InterPro" id="IPR036047">
    <property type="entry name" value="F-box-like_dom_sf"/>
</dbReference>
<reference evidence="2" key="1">
    <citation type="submission" date="2019-04" db="EMBL/GenBank/DDBJ databases">
        <title>Friends and foes A comparative genomics studyof 23 Aspergillus species from section Flavi.</title>
        <authorList>
            <consortium name="DOE Joint Genome Institute"/>
            <person name="Kjaerbolling I."/>
            <person name="Vesth T."/>
            <person name="Frisvad J.C."/>
            <person name="Nybo J.L."/>
            <person name="Theobald S."/>
            <person name="Kildgaard S."/>
            <person name="Isbrandt T."/>
            <person name="Kuo A."/>
            <person name="Sato A."/>
            <person name="Lyhne E.K."/>
            <person name="Kogle M.E."/>
            <person name="Wiebenga A."/>
            <person name="Kun R.S."/>
            <person name="Lubbers R.J."/>
            <person name="Makela M.R."/>
            <person name="Barry K."/>
            <person name="Chovatia M."/>
            <person name="Clum A."/>
            <person name="Daum C."/>
            <person name="Haridas S."/>
            <person name="He G."/>
            <person name="LaButti K."/>
            <person name="Lipzen A."/>
            <person name="Mondo S."/>
            <person name="Riley R."/>
            <person name="Salamov A."/>
            <person name="Simmons B.A."/>
            <person name="Magnuson J.K."/>
            <person name="Henrissat B."/>
            <person name="Mortensen U.H."/>
            <person name="Larsen T.O."/>
            <person name="Devries R.P."/>
            <person name="Grigoriev I.V."/>
            <person name="Machida M."/>
            <person name="Baker S.E."/>
            <person name="Andersen M.R."/>
        </authorList>
    </citation>
    <scope>NUCLEOTIDE SEQUENCE [LARGE SCALE GENOMIC DNA]</scope>
    <source>
        <strain evidence="2">IBT 14317</strain>
    </source>
</reference>
<dbReference type="Proteomes" id="UP000326877">
    <property type="component" value="Unassembled WGS sequence"/>
</dbReference>
<accession>A0A5N7BVC9</accession>
<name>A0A5N7BVC9_PETAA</name>
<dbReference type="EMBL" id="ML735335">
    <property type="protein sequence ID" value="KAE8385457.1"/>
    <property type="molecule type" value="Genomic_DNA"/>
</dbReference>
<dbReference type="Gene3D" id="1.20.1280.50">
    <property type="match status" value="1"/>
</dbReference>
<dbReference type="AlphaFoldDB" id="A0A5N7BVC9"/>
<gene>
    <name evidence="2" type="ORF">BDV23DRAFT_164920</name>
</gene>
<proteinExistence type="predicted"/>
<evidence type="ECO:0008006" key="3">
    <source>
        <dbReference type="Google" id="ProtNLM"/>
    </source>
</evidence>
<evidence type="ECO:0000313" key="2">
    <source>
        <dbReference type="EMBL" id="KAE8385457.1"/>
    </source>
</evidence>
<dbReference type="OrthoDB" id="3800738at2759"/>